<dbReference type="GO" id="GO:0043138">
    <property type="term" value="F:3'-5' DNA helicase activity"/>
    <property type="evidence" value="ECO:0007669"/>
    <property type="project" value="UniProtKB-EC"/>
</dbReference>
<dbReference type="SMART" id="SM00956">
    <property type="entry name" value="RQC"/>
    <property type="match status" value="1"/>
</dbReference>
<dbReference type="InterPro" id="IPR012532">
    <property type="entry name" value="BDHCT"/>
</dbReference>
<feature type="region of interest" description="Disordered" evidence="20">
    <location>
        <begin position="291"/>
        <end position="310"/>
    </location>
</feature>
<evidence type="ECO:0000256" key="18">
    <source>
        <dbReference type="ARBA" id="ARBA00044542"/>
    </source>
</evidence>
<evidence type="ECO:0000259" key="21">
    <source>
        <dbReference type="PROSITE" id="PS50967"/>
    </source>
</evidence>
<dbReference type="GO" id="GO:0051321">
    <property type="term" value="P:meiotic cell cycle"/>
    <property type="evidence" value="ECO:0007669"/>
    <property type="project" value="Ensembl"/>
</dbReference>
<dbReference type="InterPro" id="IPR036388">
    <property type="entry name" value="WH-like_DNA-bd_sf"/>
</dbReference>
<dbReference type="InterPro" id="IPR014001">
    <property type="entry name" value="Helicase_ATP-bd"/>
</dbReference>
<dbReference type="InterPro" id="IPR002121">
    <property type="entry name" value="HRDC_dom"/>
</dbReference>
<evidence type="ECO:0000256" key="4">
    <source>
        <dbReference type="ARBA" id="ARBA00022705"/>
    </source>
</evidence>
<dbReference type="PANTHER" id="PTHR13710:SF153">
    <property type="entry name" value="RECQ-LIKE DNA HELICASE BLM"/>
    <property type="match status" value="1"/>
</dbReference>
<feature type="compositionally biased region" description="Basic and acidic residues" evidence="20">
    <location>
        <begin position="533"/>
        <end position="545"/>
    </location>
</feature>
<dbReference type="InterPro" id="IPR027417">
    <property type="entry name" value="P-loop_NTPase"/>
</dbReference>
<feature type="region of interest" description="Disordered" evidence="20">
    <location>
        <begin position="135"/>
        <end position="191"/>
    </location>
</feature>
<dbReference type="InterPro" id="IPR044876">
    <property type="entry name" value="HRDC_dom_sf"/>
</dbReference>
<evidence type="ECO:0000256" key="12">
    <source>
        <dbReference type="ARBA" id="ARBA00023125"/>
    </source>
</evidence>
<feature type="region of interest" description="Disordered" evidence="20">
    <location>
        <begin position="658"/>
        <end position="679"/>
    </location>
</feature>
<dbReference type="SMART" id="SM00487">
    <property type="entry name" value="DEXDc"/>
    <property type="match status" value="1"/>
</dbReference>
<keyword evidence="14" id="KW-0413">Isomerase</keyword>
<reference evidence="24" key="2">
    <citation type="submission" date="2020-02" db="EMBL/GenBank/DDBJ databases">
        <title>Esox lucius (northern pike) genome, fEsoLuc1, primary haplotype.</title>
        <authorList>
            <person name="Myers G."/>
            <person name="Karagic N."/>
            <person name="Meyer A."/>
            <person name="Pippel M."/>
            <person name="Reichard M."/>
            <person name="Winkler S."/>
            <person name="Tracey A."/>
            <person name="Sims Y."/>
            <person name="Howe K."/>
            <person name="Rhie A."/>
            <person name="Formenti G."/>
            <person name="Durbin R."/>
            <person name="Fedrigo O."/>
            <person name="Jarvis E.D."/>
        </authorList>
    </citation>
    <scope>NUCLEOTIDE SEQUENCE [LARGE SCALE GENOMIC DNA]</scope>
</reference>
<dbReference type="Gene3D" id="1.10.150.80">
    <property type="entry name" value="HRDC domain"/>
    <property type="match status" value="1"/>
</dbReference>
<dbReference type="PROSITE" id="PS50967">
    <property type="entry name" value="HRDC"/>
    <property type="match status" value="1"/>
</dbReference>
<dbReference type="GO" id="GO:0046872">
    <property type="term" value="F:metal ion binding"/>
    <property type="evidence" value="ECO:0007669"/>
    <property type="project" value="UniProtKB-KW"/>
</dbReference>
<reference evidence="24" key="4">
    <citation type="submission" date="2025-09" db="UniProtKB">
        <authorList>
            <consortium name="Ensembl"/>
        </authorList>
    </citation>
    <scope>IDENTIFICATION</scope>
</reference>
<feature type="compositionally biased region" description="Polar residues" evidence="20">
    <location>
        <begin position="1367"/>
        <end position="1377"/>
    </location>
</feature>
<dbReference type="GO" id="GO:0006260">
    <property type="term" value="P:DNA replication"/>
    <property type="evidence" value="ECO:0007669"/>
    <property type="project" value="UniProtKB-KW"/>
</dbReference>
<dbReference type="GO" id="GO:0005694">
    <property type="term" value="C:chromosome"/>
    <property type="evidence" value="ECO:0007669"/>
    <property type="project" value="TreeGrafter"/>
</dbReference>
<dbReference type="InterPro" id="IPR010997">
    <property type="entry name" value="HRDC-like_sf"/>
</dbReference>
<dbReference type="CDD" id="cd18016">
    <property type="entry name" value="DEXHc_RecQ2_BLM"/>
    <property type="match status" value="1"/>
</dbReference>
<dbReference type="Pfam" id="PF08072">
    <property type="entry name" value="BDHCT"/>
    <property type="match status" value="1"/>
</dbReference>
<dbReference type="Pfam" id="PF16202">
    <property type="entry name" value="BLM_N"/>
    <property type="match status" value="1"/>
</dbReference>
<feature type="region of interest" description="Disordered" evidence="20">
    <location>
        <begin position="530"/>
        <end position="559"/>
    </location>
</feature>
<keyword evidence="15" id="KW-0539">Nucleus</keyword>
<dbReference type="GO" id="GO:0005737">
    <property type="term" value="C:cytoplasm"/>
    <property type="evidence" value="ECO:0007669"/>
    <property type="project" value="TreeGrafter"/>
</dbReference>
<evidence type="ECO:0000256" key="2">
    <source>
        <dbReference type="ARBA" id="ARBA00004123"/>
    </source>
</evidence>
<feature type="compositionally biased region" description="Basic residues" evidence="20">
    <location>
        <begin position="1380"/>
        <end position="1396"/>
    </location>
</feature>
<dbReference type="GO" id="GO:0000723">
    <property type="term" value="P:telomere maintenance"/>
    <property type="evidence" value="ECO:0007669"/>
    <property type="project" value="TreeGrafter"/>
</dbReference>
<dbReference type="InterPro" id="IPR001650">
    <property type="entry name" value="Helicase_C-like"/>
</dbReference>
<dbReference type="OMA" id="DEDCMSW"/>
<dbReference type="GeneID" id="105025675"/>
<comment type="catalytic activity">
    <reaction evidence="16">
        <text>Couples ATP hydrolysis with the unwinding of duplex DNA by translocating in the 3'-5' direction.</text>
        <dbReference type="EC" id="5.6.2.4"/>
    </reaction>
</comment>
<feature type="compositionally biased region" description="Polar residues" evidence="20">
    <location>
        <begin position="135"/>
        <end position="148"/>
    </location>
</feature>
<evidence type="ECO:0000256" key="10">
    <source>
        <dbReference type="ARBA" id="ARBA00022833"/>
    </source>
</evidence>
<dbReference type="SUPFAM" id="SSF47819">
    <property type="entry name" value="HRDC-like"/>
    <property type="match status" value="1"/>
</dbReference>
<keyword evidence="12" id="KW-0238">DNA-binding</keyword>
<dbReference type="InterPro" id="IPR011545">
    <property type="entry name" value="DEAD/DEAH_box_helicase_dom"/>
</dbReference>
<dbReference type="GO" id="GO:0009378">
    <property type="term" value="F:four-way junction helicase activity"/>
    <property type="evidence" value="ECO:0007669"/>
    <property type="project" value="TreeGrafter"/>
</dbReference>
<dbReference type="GO" id="GO:0007281">
    <property type="term" value="P:germ cell development"/>
    <property type="evidence" value="ECO:0007669"/>
    <property type="project" value="Ensembl"/>
</dbReference>
<feature type="compositionally biased region" description="Polar residues" evidence="20">
    <location>
        <begin position="546"/>
        <end position="559"/>
    </location>
</feature>
<feature type="domain" description="Helicase C-terminal" evidence="23">
    <location>
        <begin position="917"/>
        <end position="1064"/>
    </location>
</feature>
<gene>
    <name evidence="24" type="primary">BLM</name>
</gene>
<dbReference type="GO" id="GO:0045950">
    <property type="term" value="P:negative regulation of mitotic recombination"/>
    <property type="evidence" value="ECO:0007669"/>
    <property type="project" value="Ensembl"/>
</dbReference>
<comment type="cofactor">
    <cofactor evidence="1">
        <name>Zn(2+)</name>
        <dbReference type="ChEBI" id="CHEBI:29105"/>
    </cofactor>
</comment>
<evidence type="ECO:0000256" key="3">
    <source>
        <dbReference type="ARBA" id="ARBA00005446"/>
    </source>
</evidence>
<keyword evidence="13" id="KW-0234">DNA repair</keyword>
<sequence>MSSLPQNNLKEQLERYSNAAQSKLSLCKPKPGIFCFKKKSTSGITNVEVPTKVNSSNGLTNRSVNVPCDIAVTKPPLTFSTKPKRPLAKVNFSSVIPKSKSEVISPFLNPFSVSKPISSVGSSATHSPALTKSASLITGNNGSQSTGLDSCFDNPSDGWDDLDDFETPVKGNCKTPSPGTSGKSGKGTPVSTVDKVHSNTHGSDKYVPIQTLNATENIHIGKKNSPIGTGQCITIKDSQGCLGPISTVPRDCPKQDPAEWEDWEVDDSPIQTVRRRRPAARAAPVLNDCKGNITDPHLGPVGKNISHQSKRNDTDVIDLDVNSELDEDLDFIPPSPSLENSSHSISTKETSLKSSCSTVSRDIRSVSARESVSSLQKVSGWPFKGRVTNSKSEEQLLSIMESICALVDSIPEHELIGLSCGTELLLLRAHRKRIIATSSCDPSAMSQEPESTVLERGLNEKPGFSFATPMSSTTCLSKNKGESSIKPLPFTRSSVIFGDYESNVFEDTDCMINDVQDTCNSWRLNTPENPIFTRDKDKASTRGERNCNSPSNYSISKNQTSDESNLFFSPKTPAVAVHSNFESSAQASVAPAPLDAEPDDFFIDDFDIDDFNDSDIPDYFEPPNSNANSASRHGSIAVTKTACQGGPSTSALQKALATPAPVAKPPKITTPAEPTYRNPAHDRFRGFNFPHCPEMMKIFHKRFGLHQFRFNQLEAINATMLGEDTFILMPTGGGKSLCYQLPACVSAGVTVVISPLKSLIVDQIQKLTTLDIPATSLSGEKTDSEAARIYLQLSKKDPIIKLLYATPEKVCASGRMISALNNLYERGLLARFVIDEAHCVSQWGHDFRPDYKRMYELRQKFPKVAIMALTATATPRVQKDILNQLQMTRPQVFNMSFNRSNLKYAVLPKKPKKVDEDCIDWIKKHYPRDSGIVYCLSRNDCDTMADRLQRAGLLALAYHAGLNDKDREYVQSKWINQDGCQVICATIAFGMGIDKPDVRYVIHASLPKSVEGYYQESGRAGRDGEISHCILFYSYTDVIRIKRIISMDKDGNHLTKATHMNNLHSMVHFCENVMDCRRLQLLAYFGEHTFNADFCKEHPDVICDNCSRPNQYKLRNVTEDVKKIVRFVQENCEKPGSRYSNSANQNRLTLNMLVEIFLGSKSARIQSGMFGIGKAYSKHNAERLFKKLVLDHLLVEDLYIAAHSQAVAYISAGPKAMNVLAGNLQVDFYETESASSIRKHKAAVAKDVSKREELVQKCLQELTDLCKRLGKVFGIHYYNIFSTATLKKIAETLSADADVLLTIDGVTEDKLEKYGAEVIELLQKYSAWMLPVEQQSDSTGGGSTMAWIDTRQDRGDLEDNYCDDDTGSSNYFNNNQGRGEKRKKAPAFKKSRKRKVSTNTKGGYSSNGSWTGSNSRGGSKGRGFAGRGSKPSAATTGPVGRRPGFMALPTPQTYNRPFLKPAFSLLE</sequence>
<accession>A0A3P8YT96</accession>
<evidence type="ECO:0000256" key="17">
    <source>
        <dbReference type="ARBA" id="ARBA00034808"/>
    </source>
</evidence>
<protein>
    <recommendedName>
        <fullName evidence="19">RecQ-like DNA helicase BLM</fullName>
        <ecNumber evidence="17">5.6.2.4</ecNumber>
    </recommendedName>
    <alternativeName>
        <fullName evidence="18">DNA 3'-5' helicase BLM</fullName>
    </alternativeName>
</protein>
<dbReference type="FunFam" id="3.40.50.300:FF:000340">
    <property type="entry name" value="Bloom syndrome, RecQ helicase"/>
    <property type="match status" value="1"/>
</dbReference>
<evidence type="ECO:0000256" key="11">
    <source>
        <dbReference type="ARBA" id="ARBA00022840"/>
    </source>
</evidence>
<evidence type="ECO:0000256" key="15">
    <source>
        <dbReference type="ARBA" id="ARBA00023242"/>
    </source>
</evidence>
<dbReference type="PANTHER" id="PTHR13710">
    <property type="entry name" value="DNA HELICASE RECQ FAMILY MEMBER"/>
    <property type="match status" value="1"/>
</dbReference>
<dbReference type="Proteomes" id="UP000265140">
    <property type="component" value="Chromosome 19"/>
</dbReference>
<reference evidence="24" key="3">
    <citation type="submission" date="2025-08" db="UniProtKB">
        <authorList>
            <consortium name="Ensembl"/>
        </authorList>
    </citation>
    <scope>IDENTIFICATION</scope>
</reference>
<keyword evidence="9" id="KW-0347">Helicase</keyword>
<dbReference type="Pfam" id="PF16124">
    <property type="entry name" value="RecQ_Zn_bind"/>
    <property type="match status" value="1"/>
</dbReference>
<dbReference type="SUPFAM" id="SSF52540">
    <property type="entry name" value="P-loop containing nucleoside triphosphate hydrolases"/>
    <property type="match status" value="2"/>
</dbReference>
<feature type="domain" description="HRDC" evidence="21">
    <location>
        <begin position="1252"/>
        <end position="1332"/>
    </location>
</feature>
<dbReference type="Pfam" id="PF09382">
    <property type="entry name" value="RQC"/>
    <property type="match status" value="1"/>
</dbReference>
<dbReference type="InterPro" id="IPR032284">
    <property type="entry name" value="RecQ_Zn-bd"/>
</dbReference>
<name>A0A3P8YT96_ESOLU</name>
<dbReference type="PROSITE" id="PS51192">
    <property type="entry name" value="HELICASE_ATP_BIND_1"/>
    <property type="match status" value="1"/>
</dbReference>
<dbReference type="RefSeq" id="XP_010894820.2">
    <property type="nucleotide sequence ID" value="XM_010896518.4"/>
</dbReference>
<evidence type="ECO:0000256" key="1">
    <source>
        <dbReference type="ARBA" id="ARBA00001947"/>
    </source>
</evidence>
<keyword evidence="7" id="KW-0227">DNA damage</keyword>
<dbReference type="Ensembl" id="ENSELUT00000041167.3">
    <property type="protein sequence ID" value="ENSELUP00000019791.2"/>
    <property type="gene ID" value="ENSELUG00000019098.3"/>
</dbReference>
<evidence type="ECO:0000313" key="24">
    <source>
        <dbReference type="Ensembl" id="ENSELUP00000019791.2"/>
    </source>
</evidence>
<dbReference type="InParanoid" id="A0A3P8YT96"/>
<dbReference type="GO" id="GO:0016818">
    <property type="term" value="F:hydrolase activity, acting on acid anhydrides, in phosphorus-containing anhydrides"/>
    <property type="evidence" value="ECO:0007669"/>
    <property type="project" value="InterPro"/>
</dbReference>
<dbReference type="SMART" id="SM00490">
    <property type="entry name" value="HELICc"/>
    <property type="match status" value="1"/>
</dbReference>
<dbReference type="GeneTree" id="ENSGT00940000156800"/>
<dbReference type="InterPro" id="IPR036390">
    <property type="entry name" value="WH_DNA-bd_sf"/>
</dbReference>
<keyword evidence="10" id="KW-0862">Zinc</keyword>
<keyword evidence="4" id="KW-0235">DNA replication</keyword>
<dbReference type="SMART" id="SM00341">
    <property type="entry name" value="HRDC"/>
    <property type="match status" value="1"/>
</dbReference>
<evidence type="ECO:0000256" key="20">
    <source>
        <dbReference type="SAM" id="MobiDB-lite"/>
    </source>
</evidence>
<evidence type="ECO:0000256" key="6">
    <source>
        <dbReference type="ARBA" id="ARBA00022741"/>
    </source>
</evidence>
<dbReference type="CDD" id="cd18794">
    <property type="entry name" value="SF2_C_RecQ"/>
    <property type="match status" value="1"/>
</dbReference>
<dbReference type="InterPro" id="IPR032437">
    <property type="entry name" value="BLM_N"/>
</dbReference>
<dbReference type="PROSITE" id="PS51194">
    <property type="entry name" value="HELICASE_CTER"/>
    <property type="match status" value="1"/>
</dbReference>
<evidence type="ECO:0000256" key="16">
    <source>
        <dbReference type="ARBA" id="ARBA00034617"/>
    </source>
</evidence>
<dbReference type="GO" id="GO:0003677">
    <property type="term" value="F:DNA binding"/>
    <property type="evidence" value="ECO:0007669"/>
    <property type="project" value="UniProtKB-KW"/>
</dbReference>
<dbReference type="GO" id="GO:0005524">
    <property type="term" value="F:ATP binding"/>
    <property type="evidence" value="ECO:0007669"/>
    <property type="project" value="UniProtKB-KW"/>
</dbReference>
<evidence type="ECO:0000256" key="7">
    <source>
        <dbReference type="ARBA" id="ARBA00022763"/>
    </source>
</evidence>
<keyword evidence="8" id="KW-0378">Hydrolase</keyword>
<comment type="similarity">
    <text evidence="3">Belongs to the helicase family. RecQ subfamily.</text>
</comment>
<dbReference type="Pfam" id="PF00270">
    <property type="entry name" value="DEAD"/>
    <property type="match status" value="1"/>
</dbReference>
<evidence type="ECO:0000256" key="8">
    <source>
        <dbReference type="ARBA" id="ARBA00022801"/>
    </source>
</evidence>
<dbReference type="Gene3D" id="3.40.50.300">
    <property type="entry name" value="P-loop containing nucleotide triphosphate hydrolases"/>
    <property type="match status" value="2"/>
</dbReference>
<evidence type="ECO:0000256" key="13">
    <source>
        <dbReference type="ARBA" id="ARBA00023204"/>
    </source>
</evidence>
<dbReference type="GO" id="GO:0000724">
    <property type="term" value="P:double-strand break repair via homologous recombination"/>
    <property type="evidence" value="ECO:0007669"/>
    <property type="project" value="TreeGrafter"/>
</dbReference>
<dbReference type="NCBIfam" id="TIGR00614">
    <property type="entry name" value="recQ_fam"/>
    <property type="match status" value="1"/>
</dbReference>
<reference evidence="25" key="1">
    <citation type="journal article" date="2014" name="PLoS ONE">
        <title>The genome and linkage map of the northern pike (Esox lucius): conserved synteny revealed between the salmonid sister group and the Neoteleostei.</title>
        <authorList>
            <person name="Rondeau E.B."/>
            <person name="Minkley D.R."/>
            <person name="Leong J.S."/>
            <person name="Messmer A.M."/>
            <person name="Jantzen J.R."/>
            <person name="von Schalburg K.R."/>
            <person name="Lemon C."/>
            <person name="Bird N.H."/>
            <person name="Koop B.F."/>
        </authorList>
    </citation>
    <scope>NUCLEOTIDE SEQUENCE</scope>
</reference>
<dbReference type="SUPFAM" id="SSF46785">
    <property type="entry name" value="Winged helix' DNA-binding domain"/>
    <property type="match status" value="1"/>
</dbReference>
<dbReference type="InterPro" id="IPR002464">
    <property type="entry name" value="DNA/RNA_helicase_DEAH_CS"/>
</dbReference>
<evidence type="ECO:0000259" key="23">
    <source>
        <dbReference type="PROSITE" id="PS51194"/>
    </source>
</evidence>
<keyword evidence="25" id="KW-1185">Reference proteome</keyword>
<evidence type="ECO:0000313" key="25">
    <source>
        <dbReference type="Proteomes" id="UP000265140"/>
    </source>
</evidence>
<dbReference type="PROSITE" id="PS00690">
    <property type="entry name" value="DEAH_ATP_HELICASE"/>
    <property type="match status" value="1"/>
</dbReference>
<dbReference type="STRING" id="8010.ENSELUP00000019791"/>
<dbReference type="OrthoDB" id="10261556at2759"/>
<dbReference type="Gene3D" id="1.10.10.10">
    <property type="entry name" value="Winged helix-like DNA-binding domain superfamily/Winged helix DNA-binding domain"/>
    <property type="match status" value="1"/>
</dbReference>
<dbReference type="InterPro" id="IPR004589">
    <property type="entry name" value="DNA_helicase_ATP-dep_RecQ"/>
</dbReference>
<dbReference type="InterPro" id="IPR018982">
    <property type="entry name" value="RQC_domain"/>
</dbReference>
<dbReference type="Pfam" id="PF00271">
    <property type="entry name" value="Helicase_C"/>
    <property type="match status" value="1"/>
</dbReference>
<feature type="region of interest" description="Disordered" evidence="20">
    <location>
        <begin position="1358"/>
        <end position="1456"/>
    </location>
</feature>
<keyword evidence="6" id="KW-0547">Nucleotide-binding</keyword>
<feature type="compositionally biased region" description="Low complexity" evidence="20">
    <location>
        <begin position="174"/>
        <end position="189"/>
    </location>
</feature>
<feature type="compositionally biased region" description="Polar residues" evidence="20">
    <location>
        <begin position="1397"/>
        <end position="1411"/>
    </location>
</feature>
<organism evidence="24 25">
    <name type="scientific">Esox lucius</name>
    <name type="common">Northern pike</name>
    <dbReference type="NCBI Taxonomy" id="8010"/>
    <lineage>
        <taxon>Eukaryota</taxon>
        <taxon>Metazoa</taxon>
        <taxon>Chordata</taxon>
        <taxon>Craniata</taxon>
        <taxon>Vertebrata</taxon>
        <taxon>Euteleostomi</taxon>
        <taxon>Actinopterygii</taxon>
        <taxon>Neopterygii</taxon>
        <taxon>Teleostei</taxon>
        <taxon>Protacanthopterygii</taxon>
        <taxon>Esociformes</taxon>
        <taxon>Esocidae</taxon>
        <taxon>Esox</taxon>
    </lineage>
</organism>
<evidence type="ECO:0000259" key="22">
    <source>
        <dbReference type="PROSITE" id="PS51192"/>
    </source>
</evidence>
<feature type="domain" description="Helicase ATP-binding" evidence="22">
    <location>
        <begin position="716"/>
        <end position="891"/>
    </location>
</feature>
<evidence type="ECO:0000256" key="5">
    <source>
        <dbReference type="ARBA" id="ARBA00022723"/>
    </source>
</evidence>
<dbReference type="FunFam" id="3.40.50.300:FF:000537">
    <property type="entry name" value="Bloom syndrome RecQ-like helicase"/>
    <property type="match status" value="1"/>
</dbReference>
<keyword evidence="11" id="KW-0067">ATP-binding</keyword>
<keyword evidence="5" id="KW-0479">Metal-binding</keyword>
<evidence type="ECO:0000256" key="19">
    <source>
        <dbReference type="ARBA" id="ARBA00073450"/>
    </source>
</evidence>
<proteinExistence type="inferred from homology"/>
<dbReference type="EC" id="5.6.2.4" evidence="17"/>
<dbReference type="GO" id="GO:0005634">
    <property type="term" value="C:nucleus"/>
    <property type="evidence" value="ECO:0007669"/>
    <property type="project" value="UniProtKB-SubCell"/>
</dbReference>
<evidence type="ECO:0000256" key="14">
    <source>
        <dbReference type="ARBA" id="ARBA00023235"/>
    </source>
</evidence>
<evidence type="ECO:0000256" key="9">
    <source>
        <dbReference type="ARBA" id="ARBA00022806"/>
    </source>
</evidence>
<comment type="subcellular location">
    <subcellularLocation>
        <location evidence="2">Nucleus</location>
    </subcellularLocation>
</comment>
<dbReference type="Pfam" id="PF00570">
    <property type="entry name" value="HRDC"/>
    <property type="match status" value="1"/>
</dbReference>
<dbReference type="Bgee" id="ENSELUG00000019098">
    <property type="expression patterns" value="Expressed in ovary and 14 other cell types or tissues"/>
</dbReference>
<dbReference type="FunFam" id="1.10.150.80:FF:000003">
    <property type="entry name" value="Bloom syndrome RecQ-like helicase"/>
    <property type="match status" value="1"/>
</dbReference>